<dbReference type="InterPro" id="IPR009061">
    <property type="entry name" value="DNA-bd_dom_put_sf"/>
</dbReference>
<feature type="domain" description="HTH merR-type" evidence="2">
    <location>
        <begin position="1"/>
        <end position="59"/>
    </location>
</feature>
<name>A0A0F7FVI3_9ACTN</name>
<dbReference type="SMART" id="SM00422">
    <property type="entry name" value="HTH_MERR"/>
    <property type="match status" value="1"/>
</dbReference>
<dbReference type="InterPro" id="IPR010499">
    <property type="entry name" value="AraC_E-bd"/>
</dbReference>
<dbReference type="SMART" id="SM00871">
    <property type="entry name" value="AraC_E_bind"/>
    <property type="match status" value="1"/>
</dbReference>
<accession>A0A0F7FVI3</accession>
<protein>
    <submittedName>
        <fullName evidence="3">Family transcriptional regulator</fullName>
    </submittedName>
</protein>
<dbReference type="AlphaFoldDB" id="A0A0F7FVI3"/>
<dbReference type="Proteomes" id="UP000034034">
    <property type="component" value="Chromosome"/>
</dbReference>
<keyword evidence="4" id="KW-1185">Reference proteome</keyword>
<dbReference type="EMBL" id="CP009922">
    <property type="protein sequence ID" value="AKG44455.1"/>
    <property type="molecule type" value="Genomic_DNA"/>
</dbReference>
<dbReference type="SUPFAM" id="SSF46955">
    <property type="entry name" value="Putative DNA-binding domain"/>
    <property type="match status" value="1"/>
</dbReference>
<dbReference type="InterPro" id="IPR011256">
    <property type="entry name" value="Reg_factor_effector_dom_sf"/>
</dbReference>
<reference evidence="3" key="1">
    <citation type="submission" date="2019-08" db="EMBL/GenBank/DDBJ databases">
        <title>Complete genome sequence of a mangrove-derived Streptomyces xiamenensis.</title>
        <authorList>
            <person name="Xu J."/>
        </authorList>
    </citation>
    <scope>NUCLEOTIDE SEQUENCE</scope>
    <source>
        <strain evidence="3">318</strain>
    </source>
</reference>
<dbReference type="GO" id="GO:0003700">
    <property type="term" value="F:DNA-binding transcription factor activity"/>
    <property type="evidence" value="ECO:0007669"/>
    <property type="project" value="InterPro"/>
</dbReference>
<evidence type="ECO:0000313" key="3">
    <source>
        <dbReference type="EMBL" id="AKG44455.1"/>
    </source>
</evidence>
<evidence type="ECO:0000256" key="1">
    <source>
        <dbReference type="ARBA" id="ARBA00023125"/>
    </source>
</evidence>
<dbReference type="HOGENOM" id="CLU_065103_2_2_11"/>
<proteinExistence type="predicted"/>
<organism evidence="3 4">
    <name type="scientific">Streptomyces xiamenensis</name>
    <dbReference type="NCBI Taxonomy" id="408015"/>
    <lineage>
        <taxon>Bacteria</taxon>
        <taxon>Bacillati</taxon>
        <taxon>Actinomycetota</taxon>
        <taxon>Actinomycetes</taxon>
        <taxon>Kitasatosporales</taxon>
        <taxon>Streptomycetaceae</taxon>
        <taxon>Streptomyces</taxon>
    </lineage>
</organism>
<dbReference type="STRING" id="408015.SXIM_30710"/>
<sequence length="272" mass="28788">MSVRMLRHYDALGLLVPARTDPHSGYRWYEAGQLARLNRIVALKGLGFSLQQVGEILGERVSGTELRGMLRLRRAELAAALEADARRLAGVEARLRVIESEGHMPTSDVVIKKIPGARVAELTRTAGAASPEAIGPVIGPLYARLTELLAQAGIRPSGPGIARYEPAPGGESVTVHAGIQVAVDADHPGARAAGIAIVDLPPIETAATVVHHGPMADLLPTLQTLAHWIASHGYVSAGYARELYLECPPGDESAWVTELQEPVGRPGPDTAS</sequence>
<keyword evidence="1" id="KW-0238">DNA-binding</keyword>
<dbReference type="Gene3D" id="3.20.80.10">
    <property type="entry name" value="Regulatory factor, effector binding domain"/>
    <property type="match status" value="1"/>
</dbReference>
<evidence type="ECO:0000313" key="4">
    <source>
        <dbReference type="Proteomes" id="UP000034034"/>
    </source>
</evidence>
<dbReference type="Gene3D" id="1.10.1660.10">
    <property type="match status" value="1"/>
</dbReference>
<dbReference type="PANTHER" id="PTHR30204">
    <property type="entry name" value="REDOX-CYCLING DRUG-SENSING TRANSCRIPTIONAL ACTIVATOR SOXR"/>
    <property type="match status" value="1"/>
</dbReference>
<dbReference type="GO" id="GO:0003677">
    <property type="term" value="F:DNA binding"/>
    <property type="evidence" value="ECO:0007669"/>
    <property type="project" value="UniProtKB-KW"/>
</dbReference>
<dbReference type="InterPro" id="IPR000551">
    <property type="entry name" value="MerR-type_HTH_dom"/>
</dbReference>
<dbReference type="PATRIC" id="fig|408015.6.peg.3110"/>
<dbReference type="PANTHER" id="PTHR30204:SF97">
    <property type="entry name" value="MERR FAMILY REGULATORY PROTEIN"/>
    <property type="match status" value="1"/>
</dbReference>
<dbReference type="Pfam" id="PF13411">
    <property type="entry name" value="MerR_1"/>
    <property type="match status" value="1"/>
</dbReference>
<dbReference type="InterPro" id="IPR047057">
    <property type="entry name" value="MerR_fam"/>
</dbReference>
<dbReference type="PROSITE" id="PS50937">
    <property type="entry name" value="HTH_MERR_2"/>
    <property type="match status" value="1"/>
</dbReference>
<dbReference type="KEGG" id="sxi:SXIM_30710"/>
<dbReference type="SUPFAM" id="SSF55136">
    <property type="entry name" value="Probable bacterial effector-binding domain"/>
    <property type="match status" value="1"/>
</dbReference>
<evidence type="ECO:0000259" key="2">
    <source>
        <dbReference type="PROSITE" id="PS50937"/>
    </source>
</evidence>
<gene>
    <name evidence="3" type="ORF">SXIM_30710</name>
</gene>